<dbReference type="InterPro" id="IPR018699">
    <property type="entry name" value="DUF2203"/>
</dbReference>
<organism evidence="2 3">
    <name type="scientific">Cohnella endophytica</name>
    <dbReference type="NCBI Taxonomy" id="2419778"/>
    <lineage>
        <taxon>Bacteria</taxon>
        <taxon>Bacillati</taxon>
        <taxon>Bacillota</taxon>
        <taxon>Bacilli</taxon>
        <taxon>Bacillales</taxon>
        <taxon>Paenibacillaceae</taxon>
        <taxon>Cohnella</taxon>
    </lineage>
</organism>
<gene>
    <name evidence="2" type="ORF">D7Z26_00700</name>
</gene>
<dbReference type="OrthoDB" id="9802910at2"/>
<accession>A0A494Y5U9</accession>
<evidence type="ECO:0000256" key="1">
    <source>
        <dbReference type="SAM" id="Coils"/>
    </source>
</evidence>
<proteinExistence type="predicted"/>
<evidence type="ECO:0000313" key="2">
    <source>
        <dbReference type="EMBL" id="RKP58057.1"/>
    </source>
</evidence>
<name>A0A494Y5U9_9BACL</name>
<reference evidence="2 3" key="1">
    <citation type="submission" date="2018-10" db="EMBL/GenBank/DDBJ databases">
        <title>Cohnella sp. M2MS4P-1, whole genome shotgun sequence.</title>
        <authorList>
            <person name="Tuo L."/>
        </authorList>
    </citation>
    <scope>NUCLEOTIDE SEQUENCE [LARGE SCALE GENOMIC DNA]</scope>
    <source>
        <strain evidence="2 3">M2MS4P-1</strain>
    </source>
</reference>
<dbReference type="EMBL" id="RBZM01000001">
    <property type="protein sequence ID" value="RKP58057.1"/>
    <property type="molecule type" value="Genomic_DNA"/>
</dbReference>
<dbReference type="Pfam" id="PF09969">
    <property type="entry name" value="DUF2203"/>
    <property type="match status" value="1"/>
</dbReference>
<sequence length="135" mass="15605">MNEKLFTLEEANELLPQLIEELQALQKLAADIELQYRELQQVKSIHRQSPDSAVSGEDPYFERESRIEFMRMEAGMLMDNFARKGVQLKMISPGLLDFPAILDGQAVLMCWKEGEERVMHYHGLHEGFMGRKPLP</sequence>
<comment type="caution">
    <text evidence="2">The sequence shown here is derived from an EMBL/GenBank/DDBJ whole genome shotgun (WGS) entry which is preliminary data.</text>
</comment>
<dbReference type="Proteomes" id="UP000282076">
    <property type="component" value="Unassembled WGS sequence"/>
</dbReference>
<dbReference type="PIRSF" id="PIRSF016498">
    <property type="entry name" value="UCP016498"/>
    <property type="match status" value="1"/>
</dbReference>
<evidence type="ECO:0000313" key="3">
    <source>
        <dbReference type="Proteomes" id="UP000282076"/>
    </source>
</evidence>
<dbReference type="AlphaFoldDB" id="A0A494Y5U9"/>
<keyword evidence="3" id="KW-1185">Reference proteome</keyword>
<keyword evidence="1" id="KW-0175">Coiled coil</keyword>
<protein>
    <submittedName>
        <fullName evidence="2">DUF2203 family protein</fullName>
    </submittedName>
</protein>
<dbReference type="RefSeq" id="WP_120973803.1">
    <property type="nucleotide sequence ID" value="NZ_RBZM01000001.1"/>
</dbReference>
<feature type="coiled-coil region" evidence="1">
    <location>
        <begin position="8"/>
        <end position="42"/>
    </location>
</feature>